<dbReference type="OrthoDB" id="16520at2759"/>
<reference evidence="2 3" key="1">
    <citation type="journal article" date="2018" name="Gigascience">
        <title>Genomes of trombidid mites reveal novel predicted allergens and laterally-transferred genes associated with secondary metabolism.</title>
        <authorList>
            <person name="Dong X."/>
            <person name="Chaisiri K."/>
            <person name="Xia D."/>
            <person name="Armstrong S.D."/>
            <person name="Fang Y."/>
            <person name="Donnelly M.J."/>
            <person name="Kadowaki T."/>
            <person name="McGarry J.W."/>
            <person name="Darby A.C."/>
            <person name="Makepeace B.L."/>
        </authorList>
    </citation>
    <scope>NUCLEOTIDE SEQUENCE [LARGE SCALE GENOMIC DNA]</scope>
    <source>
        <strain evidence="2">UoL-UT</strain>
    </source>
</reference>
<evidence type="ECO:0000256" key="1">
    <source>
        <dbReference type="SAM" id="Phobius"/>
    </source>
</evidence>
<dbReference type="EMBL" id="NCKV01001081">
    <property type="protein sequence ID" value="RWS29074.1"/>
    <property type="molecule type" value="Genomic_DNA"/>
</dbReference>
<sequence>MGSNLQELVVIGVDERNWKGIGISLVVIASIFSVIGLAIFLLTPNPYHDKFGIYRVDIEDIAGTKFKPKLQHGNWISGT</sequence>
<keyword evidence="1" id="KW-0812">Transmembrane</keyword>
<protein>
    <submittedName>
        <fullName evidence="2">Uncharacterized protein</fullName>
    </submittedName>
</protein>
<accession>A0A443SNI1</accession>
<gene>
    <name evidence="2" type="ORF">B4U80_01579</name>
</gene>
<feature type="transmembrane region" description="Helical" evidence="1">
    <location>
        <begin position="20"/>
        <end position="42"/>
    </location>
</feature>
<feature type="non-terminal residue" evidence="2">
    <location>
        <position position="79"/>
    </location>
</feature>
<name>A0A443SNI1_9ACAR</name>
<dbReference type="AlphaFoldDB" id="A0A443SNI1"/>
<dbReference type="Proteomes" id="UP000288716">
    <property type="component" value="Unassembled WGS sequence"/>
</dbReference>
<organism evidence="2 3">
    <name type="scientific">Leptotrombidium deliense</name>
    <dbReference type="NCBI Taxonomy" id="299467"/>
    <lineage>
        <taxon>Eukaryota</taxon>
        <taxon>Metazoa</taxon>
        <taxon>Ecdysozoa</taxon>
        <taxon>Arthropoda</taxon>
        <taxon>Chelicerata</taxon>
        <taxon>Arachnida</taxon>
        <taxon>Acari</taxon>
        <taxon>Acariformes</taxon>
        <taxon>Trombidiformes</taxon>
        <taxon>Prostigmata</taxon>
        <taxon>Anystina</taxon>
        <taxon>Parasitengona</taxon>
        <taxon>Trombiculoidea</taxon>
        <taxon>Trombiculidae</taxon>
        <taxon>Leptotrombidium</taxon>
    </lineage>
</organism>
<evidence type="ECO:0000313" key="3">
    <source>
        <dbReference type="Proteomes" id="UP000288716"/>
    </source>
</evidence>
<evidence type="ECO:0000313" key="2">
    <source>
        <dbReference type="EMBL" id="RWS29074.1"/>
    </source>
</evidence>
<comment type="caution">
    <text evidence="2">The sequence shown here is derived from an EMBL/GenBank/DDBJ whole genome shotgun (WGS) entry which is preliminary data.</text>
</comment>
<keyword evidence="1" id="KW-1133">Transmembrane helix</keyword>
<dbReference type="STRING" id="299467.A0A443SNI1"/>
<keyword evidence="3" id="KW-1185">Reference proteome</keyword>
<keyword evidence="1" id="KW-0472">Membrane</keyword>
<dbReference type="VEuPathDB" id="VectorBase:LDEU002966"/>
<proteinExistence type="predicted"/>